<reference evidence="4" key="1">
    <citation type="submission" date="2016-10" db="EMBL/GenBank/DDBJ databases">
        <authorList>
            <person name="Varghese N."/>
            <person name="Submissions S."/>
        </authorList>
    </citation>
    <scope>NUCLEOTIDE SEQUENCE [LARGE SCALE GENOMIC DNA]</scope>
    <source>
        <strain evidence="4">DSM 17038</strain>
    </source>
</reference>
<dbReference type="InterPro" id="IPR011033">
    <property type="entry name" value="PRC_barrel-like_sf"/>
</dbReference>
<accession>A0A1I2YGP5</accession>
<evidence type="ECO:0000313" key="4">
    <source>
        <dbReference type="Proteomes" id="UP000199337"/>
    </source>
</evidence>
<evidence type="ECO:0000256" key="1">
    <source>
        <dbReference type="SAM" id="MobiDB-lite"/>
    </source>
</evidence>
<dbReference type="AlphaFoldDB" id="A0A1I2YGP5"/>
<dbReference type="SUPFAM" id="SSF50346">
    <property type="entry name" value="PRC-barrel domain"/>
    <property type="match status" value="2"/>
</dbReference>
<dbReference type="EMBL" id="FOOX01000021">
    <property type="protein sequence ID" value="SFH24790.1"/>
    <property type="molecule type" value="Genomic_DNA"/>
</dbReference>
<gene>
    <name evidence="3" type="ORF">SAMN05660649_04407</name>
</gene>
<evidence type="ECO:0000259" key="2">
    <source>
        <dbReference type="Pfam" id="PF05239"/>
    </source>
</evidence>
<sequence length="257" mass="28221">MKKSKDVLNLPVMAITEGDLIGKAHSLLINPNNGTIDYLLLEGEKWYLEKYTLAFSDVSAIGHNAVTTEKKANIQLVSQVENAVKLLESHVPVLGSRIMTSDGLLIGKVTEIFFDEHTGEIKGCELTAEGESEPAGIIPVAKIITYGQKYLIVNEDANIALTSDLQEQEDTTPVQPTPAKVQTATENQTADKDDETEDPLKIFGEKQREYLIGKKVSKTIIDSNGNIVAAEGTVITEEVIEQAMRVDKYVELTMFVK</sequence>
<keyword evidence="4" id="KW-1185">Reference proteome</keyword>
<organism evidence="3 4">
    <name type="scientific">Desulfotruncus arcticus DSM 17038</name>
    <dbReference type="NCBI Taxonomy" id="1121424"/>
    <lineage>
        <taxon>Bacteria</taxon>
        <taxon>Bacillati</taxon>
        <taxon>Bacillota</taxon>
        <taxon>Clostridia</taxon>
        <taxon>Eubacteriales</taxon>
        <taxon>Desulfallaceae</taxon>
        <taxon>Desulfotruncus</taxon>
    </lineage>
</organism>
<dbReference type="Pfam" id="PF05239">
    <property type="entry name" value="PRC"/>
    <property type="match status" value="1"/>
</dbReference>
<feature type="domain" description="PRC-barrel" evidence="2">
    <location>
        <begin position="94"/>
        <end position="156"/>
    </location>
</feature>
<proteinExistence type="predicted"/>
<dbReference type="RefSeq" id="WP_092474436.1">
    <property type="nucleotide sequence ID" value="NZ_FOOX01000021.1"/>
</dbReference>
<dbReference type="Gene3D" id="2.30.30.240">
    <property type="entry name" value="PRC-barrel domain"/>
    <property type="match status" value="2"/>
</dbReference>
<dbReference type="Proteomes" id="UP000199337">
    <property type="component" value="Unassembled WGS sequence"/>
</dbReference>
<dbReference type="InterPro" id="IPR027275">
    <property type="entry name" value="PRC-brl_dom"/>
</dbReference>
<protein>
    <submittedName>
        <fullName evidence="3">Uncharacterized protein YrrD, contains PRC-barrel domain</fullName>
    </submittedName>
</protein>
<feature type="region of interest" description="Disordered" evidence="1">
    <location>
        <begin position="165"/>
        <end position="197"/>
    </location>
</feature>
<name>A0A1I2YGP5_9FIRM</name>
<dbReference type="OrthoDB" id="53812at2"/>
<dbReference type="STRING" id="341036.SAMN05660649_04407"/>
<evidence type="ECO:0000313" key="3">
    <source>
        <dbReference type="EMBL" id="SFH24790.1"/>
    </source>
</evidence>